<protein>
    <submittedName>
        <fullName evidence="1">Uncharacterized protein</fullName>
    </submittedName>
</protein>
<comment type="caution">
    <text evidence="1">The sequence shown here is derived from an EMBL/GenBank/DDBJ whole genome shotgun (WGS) entry which is preliminary data.</text>
</comment>
<dbReference type="AlphaFoldDB" id="A0A8J3C9G9"/>
<proteinExistence type="predicted"/>
<sequence>MWCCRKTPRAETRDPQPSPLLTRLGRTLAKHVQGQPFVERAVPDTLCVKESINVPQGWHEAPPTKAECGGPPALPRQPCQETLFPRIQATVLDIRNRLHRLAHARSVGGVPGFHHELSRDGRS</sequence>
<evidence type="ECO:0000313" key="2">
    <source>
        <dbReference type="Proteomes" id="UP000637578"/>
    </source>
</evidence>
<keyword evidence="2" id="KW-1185">Reference proteome</keyword>
<name>A0A8J3C9G9_9PSEU</name>
<dbReference type="Proteomes" id="UP000637578">
    <property type="component" value="Unassembled WGS sequence"/>
</dbReference>
<evidence type="ECO:0000313" key="1">
    <source>
        <dbReference type="EMBL" id="GGM45553.1"/>
    </source>
</evidence>
<reference evidence="1" key="2">
    <citation type="submission" date="2020-09" db="EMBL/GenBank/DDBJ databases">
        <authorList>
            <person name="Sun Q."/>
            <person name="Zhou Y."/>
        </authorList>
    </citation>
    <scope>NUCLEOTIDE SEQUENCE</scope>
    <source>
        <strain evidence="1">CGMCC 4.5737</strain>
    </source>
</reference>
<organism evidence="1 2">
    <name type="scientific">Longimycelium tulufanense</name>
    <dbReference type="NCBI Taxonomy" id="907463"/>
    <lineage>
        <taxon>Bacteria</taxon>
        <taxon>Bacillati</taxon>
        <taxon>Actinomycetota</taxon>
        <taxon>Actinomycetes</taxon>
        <taxon>Pseudonocardiales</taxon>
        <taxon>Pseudonocardiaceae</taxon>
        <taxon>Longimycelium</taxon>
    </lineage>
</organism>
<gene>
    <name evidence="1" type="ORF">GCM10012275_15750</name>
</gene>
<dbReference type="EMBL" id="BMMK01000005">
    <property type="protein sequence ID" value="GGM45553.1"/>
    <property type="molecule type" value="Genomic_DNA"/>
</dbReference>
<accession>A0A8J3C9G9</accession>
<reference evidence="1" key="1">
    <citation type="journal article" date="2014" name="Int. J. Syst. Evol. Microbiol.">
        <title>Complete genome sequence of Corynebacterium casei LMG S-19264T (=DSM 44701T), isolated from a smear-ripened cheese.</title>
        <authorList>
            <consortium name="US DOE Joint Genome Institute (JGI-PGF)"/>
            <person name="Walter F."/>
            <person name="Albersmeier A."/>
            <person name="Kalinowski J."/>
            <person name="Ruckert C."/>
        </authorList>
    </citation>
    <scope>NUCLEOTIDE SEQUENCE</scope>
    <source>
        <strain evidence="1">CGMCC 4.5737</strain>
    </source>
</reference>